<evidence type="ECO:0000313" key="3">
    <source>
        <dbReference type="EMBL" id="CAB4559699.1"/>
    </source>
</evidence>
<organism evidence="2">
    <name type="scientific">freshwater metagenome</name>
    <dbReference type="NCBI Taxonomy" id="449393"/>
    <lineage>
        <taxon>unclassified sequences</taxon>
        <taxon>metagenomes</taxon>
        <taxon>ecological metagenomes</taxon>
    </lineage>
</organism>
<gene>
    <name evidence="2" type="ORF">UFOPK1508_00147</name>
    <name evidence="3" type="ORF">UFOPK1599_00465</name>
    <name evidence="4" type="ORF">UFOPK4420_00052</name>
</gene>
<evidence type="ECO:0000313" key="4">
    <source>
        <dbReference type="EMBL" id="CAB5102961.1"/>
    </source>
</evidence>
<feature type="region of interest" description="Disordered" evidence="1">
    <location>
        <begin position="1"/>
        <end position="23"/>
    </location>
</feature>
<reference evidence="2" key="1">
    <citation type="submission" date="2020-05" db="EMBL/GenBank/DDBJ databases">
        <authorList>
            <person name="Chiriac C."/>
            <person name="Salcher M."/>
            <person name="Ghai R."/>
            <person name="Kavagutti S V."/>
        </authorList>
    </citation>
    <scope>NUCLEOTIDE SEQUENCE</scope>
</reference>
<dbReference type="EMBL" id="CAEZTE010000016">
    <property type="protein sequence ID" value="CAB4559699.1"/>
    <property type="molecule type" value="Genomic_DNA"/>
</dbReference>
<protein>
    <submittedName>
        <fullName evidence="2">Unannotated protein</fullName>
    </submittedName>
</protein>
<proteinExistence type="predicted"/>
<name>A0A6J6C7P4_9ZZZZ</name>
<evidence type="ECO:0000313" key="2">
    <source>
        <dbReference type="EMBL" id="CAB4547276.1"/>
    </source>
</evidence>
<dbReference type="EMBL" id="CAEZSW010000008">
    <property type="protein sequence ID" value="CAB4547276.1"/>
    <property type="molecule type" value="Genomic_DNA"/>
</dbReference>
<sequence length="92" mass="10140">MLELSLIGASPSHLSGSEKTTTSPRLISLNKAPNLFTAIRSPTCNVFSIEPDGIKKKWRKNVLITIEIIRAETTIMGSSRRNEPFLNISDNA</sequence>
<dbReference type="AlphaFoldDB" id="A0A6J6C7P4"/>
<feature type="compositionally biased region" description="Polar residues" evidence="1">
    <location>
        <begin position="12"/>
        <end position="23"/>
    </location>
</feature>
<evidence type="ECO:0000256" key="1">
    <source>
        <dbReference type="SAM" id="MobiDB-lite"/>
    </source>
</evidence>
<dbReference type="EMBL" id="CAFBRU010000002">
    <property type="protein sequence ID" value="CAB5102961.1"/>
    <property type="molecule type" value="Genomic_DNA"/>
</dbReference>
<accession>A0A6J6C7P4</accession>